<evidence type="ECO:0000313" key="6">
    <source>
        <dbReference type="EnsemblPlants" id="Kaladp0096s0102.1.v1.1.CDS.1"/>
    </source>
</evidence>
<feature type="region of interest" description="Disordered" evidence="4">
    <location>
        <begin position="1"/>
        <end position="44"/>
    </location>
</feature>
<dbReference type="CDD" id="cd12254">
    <property type="entry name" value="RRM_hnRNPH_ESRPs_RBM12_like"/>
    <property type="match status" value="1"/>
</dbReference>
<dbReference type="PANTHER" id="PTHR13976">
    <property type="entry name" value="HETEROGENEOUS NUCLEAR RIBONUCLEOPROTEIN-RELATED"/>
    <property type="match status" value="1"/>
</dbReference>
<dbReference type="Gramene" id="Kaladp0096s0102.1.v1.1">
    <property type="protein sequence ID" value="Kaladp0096s0102.1.v1.1.CDS.1"/>
    <property type="gene ID" value="Kaladp0096s0102.v1.1"/>
</dbReference>
<keyword evidence="1" id="KW-0677">Repeat</keyword>
<keyword evidence="7" id="KW-1185">Reference proteome</keyword>
<dbReference type="AlphaFoldDB" id="A0A7N0V4S1"/>
<evidence type="ECO:0000313" key="7">
    <source>
        <dbReference type="Proteomes" id="UP000594263"/>
    </source>
</evidence>
<dbReference type="InterPro" id="IPR050666">
    <property type="entry name" value="ESRP"/>
</dbReference>
<evidence type="ECO:0000256" key="3">
    <source>
        <dbReference type="PROSITE-ProRule" id="PRU00176"/>
    </source>
</evidence>
<dbReference type="SMART" id="SM00360">
    <property type="entry name" value="RRM"/>
    <property type="match status" value="1"/>
</dbReference>
<feature type="domain" description="RRM" evidence="5">
    <location>
        <begin position="127"/>
        <end position="204"/>
    </location>
</feature>
<evidence type="ECO:0000256" key="1">
    <source>
        <dbReference type="ARBA" id="ARBA00022737"/>
    </source>
</evidence>
<organism evidence="6 7">
    <name type="scientific">Kalanchoe fedtschenkoi</name>
    <name type="common">Lavender scallops</name>
    <name type="synonym">South American air plant</name>
    <dbReference type="NCBI Taxonomy" id="63787"/>
    <lineage>
        <taxon>Eukaryota</taxon>
        <taxon>Viridiplantae</taxon>
        <taxon>Streptophyta</taxon>
        <taxon>Embryophyta</taxon>
        <taxon>Tracheophyta</taxon>
        <taxon>Spermatophyta</taxon>
        <taxon>Magnoliopsida</taxon>
        <taxon>eudicotyledons</taxon>
        <taxon>Gunneridae</taxon>
        <taxon>Pentapetalae</taxon>
        <taxon>Saxifragales</taxon>
        <taxon>Crassulaceae</taxon>
        <taxon>Kalanchoe</taxon>
    </lineage>
</organism>
<dbReference type="Proteomes" id="UP000594263">
    <property type="component" value="Unplaced"/>
</dbReference>
<evidence type="ECO:0000259" key="5">
    <source>
        <dbReference type="PROSITE" id="PS50102"/>
    </source>
</evidence>
<dbReference type="SUPFAM" id="SSF54928">
    <property type="entry name" value="RNA-binding domain, RBD"/>
    <property type="match status" value="1"/>
</dbReference>
<dbReference type="Gene3D" id="3.30.70.330">
    <property type="match status" value="1"/>
</dbReference>
<feature type="compositionally biased region" description="Basic and acidic residues" evidence="4">
    <location>
        <begin position="19"/>
        <end position="43"/>
    </location>
</feature>
<dbReference type="InterPro" id="IPR012677">
    <property type="entry name" value="Nucleotide-bd_a/b_plait_sf"/>
</dbReference>
<dbReference type="InterPro" id="IPR000504">
    <property type="entry name" value="RRM_dom"/>
</dbReference>
<dbReference type="Pfam" id="PF00076">
    <property type="entry name" value="RRM_1"/>
    <property type="match status" value="1"/>
</dbReference>
<dbReference type="PROSITE" id="PS50102">
    <property type="entry name" value="RRM"/>
    <property type="match status" value="1"/>
</dbReference>
<dbReference type="GO" id="GO:0003723">
    <property type="term" value="F:RNA binding"/>
    <property type="evidence" value="ECO:0007669"/>
    <property type="project" value="UniProtKB-UniRule"/>
</dbReference>
<protein>
    <recommendedName>
        <fullName evidence="5">RRM domain-containing protein</fullName>
    </recommendedName>
</protein>
<dbReference type="InterPro" id="IPR035979">
    <property type="entry name" value="RBD_domain_sf"/>
</dbReference>
<proteinExistence type="predicted"/>
<evidence type="ECO:0000256" key="2">
    <source>
        <dbReference type="ARBA" id="ARBA00022884"/>
    </source>
</evidence>
<accession>A0A7N0V4S1</accession>
<dbReference type="EnsemblPlants" id="Kaladp0096s0102.1.v1.1">
    <property type="protein sequence ID" value="Kaladp0096s0102.1.v1.1.CDS.1"/>
    <property type="gene ID" value="Kaladp0096s0102.v1.1"/>
</dbReference>
<keyword evidence="2 3" id="KW-0694">RNA-binding</keyword>
<reference evidence="6" key="1">
    <citation type="submission" date="2021-01" db="UniProtKB">
        <authorList>
            <consortium name="EnsemblPlants"/>
        </authorList>
    </citation>
    <scope>IDENTIFICATION</scope>
</reference>
<evidence type="ECO:0000256" key="4">
    <source>
        <dbReference type="SAM" id="MobiDB-lite"/>
    </source>
</evidence>
<feature type="region of interest" description="Disordered" evidence="4">
    <location>
        <begin position="84"/>
        <end position="123"/>
    </location>
</feature>
<name>A0A7N0V4S1_KALFE</name>
<feature type="compositionally biased region" description="Basic and acidic residues" evidence="4">
    <location>
        <begin position="84"/>
        <end position="99"/>
    </location>
</feature>
<sequence length="215" mass="24096">MSGVDFGSPRAQAKSSDYVVKHTHDNAMADSELHGHPDGKRTGDVLISQDDAKKAMSKAETMIGSYGIEIPPSTLKDLPATNTEWRRERDCRDRVKESSNNELTEPVAYSRGKPKRSSGKERKEYTQTLKLRNVPPSADMYDIIELFGEFNLTLDRLQIVCRRDGIATGEVYVEFDSVEDAKNAMSKDKKKILSEYVQLFPSSPNEASRAMARFG</sequence>